<proteinExistence type="predicted"/>
<dbReference type="InterPro" id="IPR001789">
    <property type="entry name" value="Sig_transdc_resp-reg_receiver"/>
</dbReference>
<dbReference type="SUPFAM" id="SSF52172">
    <property type="entry name" value="CheY-like"/>
    <property type="match status" value="1"/>
</dbReference>
<dbReference type="Gene3D" id="3.40.50.2300">
    <property type="match status" value="1"/>
</dbReference>
<dbReference type="RefSeq" id="WP_146535227.1">
    <property type="nucleotide sequence ID" value="NZ_SJPX01000003.1"/>
</dbReference>
<evidence type="ECO:0000313" key="5">
    <source>
        <dbReference type="Proteomes" id="UP000317977"/>
    </source>
</evidence>
<dbReference type="OrthoDB" id="271936at2"/>
<evidence type="ECO:0000256" key="1">
    <source>
        <dbReference type="ARBA" id="ARBA00022553"/>
    </source>
</evidence>
<organism evidence="4 5">
    <name type="scientific">Rubripirellula reticaptiva</name>
    <dbReference type="NCBI Taxonomy" id="2528013"/>
    <lineage>
        <taxon>Bacteria</taxon>
        <taxon>Pseudomonadati</taxon>
        <taxon>Planctomycetota</taxon>
        <taxon>Planctomycetia</taxon>
        <taxon>Pirellulales</taxon>
        <taxon>Pirellulaceae</taxon>
        <taxon>Rubripirellula</taxon>
    </lineage>
</organism>
<gene>
    <name evidence="4" type="primary">tdiR</name>
    <name evidence="4" type="ORF">Poly59_35900</name>
</gene>
<keyword evidence="5" id="KW-1185">Reference proteome</keyword>
<keyword evidence="1 2" id="KW-0597">Phosphoprotein</keyword>
<dbReference type="Pfam" id="PF00072">
    <property type="entry name" value="Response_reg"/>
    <property type="match status" value="1"/>
</dbReference>
<comment type="caution">
    <text evidence="4">The sequence shown here is derived from an EMBL/GenBank/DDBJ whole genome shotgun (WGS) entry which is preliminary data.</text>
</comment>
<evidence type="ECO:0000313" key="4">
    <source>
        <dbReference type="EMBL" id="TWU51993.1"/>
    </source>
</evidence>
<dbReference type="Proteomes" id="UP000317977">
    <property type="component" value="Unassembled WGS sequence"/>
</dbReference>
<evidence type="ECO:0000256" key="2">
    <source>
        <dbReference type="PROSITE-ProRule" id="PRU00169"/>
    </source>
</evidence>
<dbReference type="InterPro" id="IPR050595">
    <property type="entry name" value="Bact_response_regulator"/>
</dbReference>
<accession>A0A5C6EQD8</accession>
<dbReference type="AlphaFoldDB" id="A0A5C6EQD8"/>
<reference evidence="4 5" key="1">
    <citation type="submission" date="2019-02" db="EMBL/GenBank/DDBJ databases">
        <title>Deep-cultivation of Planctomycetes and their phenomic and genomic characterization uncovers novel biology.</title>
        <authorList>
            <person name="Wiegand S."/>
            <person name="Jogler M."/>
            <person name="Boedeker C."/>
            <person name="Pinto D."/>
            <person name="Vollmers J."/>
            <person name="Rivas-Marin E."/>
            <person name="Kohn T."/>
            <person name="Peeters S.H."/>
            <person name="Heuer A."/>
            <person name="Rast P."/>
            <person name="Oberbeckmann S."/>
            <person name="Bunk B."/>
            <person name="Jeske O."/>
            <person name="Meyerdierks A."/>
            <person name="Storesund J.E."/>
            <person name="Kallscheuer N."/>
            <person name="Luecker S."/>
            <person name="Lage O.M."/>
            <person name="Pohl T."/>
            <person name="Merkel B.J."/>
            <person name="Hornburger P."/>
            <person name="Mueller R.-W."/>
            <person name="Bruemmer F."/>
            <person name="Labrenz M."/>
            <person name="Spormann A.M."/>
            <person name="Op Den Camp H."/>
            <person name="Overmann J."/>
            <person name="Amann R."/>
            <person name="Jetten M.S.M."/>
            <person name="Mascher T."/>
            <person name="Medema M.H."/>
            <person name="Devos D.P."/>
            <person name="Kaster A.-K."/>
            <person name="Ovreas L."/>
            <person name="Rohde M."/>
            <person name="Galperin M.Y."/>
            <person name="Jogler C."/>
        </authorList>
    </citation>
    <scope>NUCLEOTIDE SEQUENCE [LARGE SCALE GENOMIC DNA]</scope>
    <source>
        <strain evidence="4 5">Poly59</strain>
    </source>
</reference>
<protein>
    <submittedName>
        <fullName evidence="4">Transcriptional regulatory protein TdiR</fullName>
    </submittedName>
</protein>
<sequence>MSSLPSNSLPLNSLPSNSLTTALIALVDDDALVRFATKTLLDFYQFDVQEFDSAESLLEVESLANFDCLIIDYRMQGISGLQLLLELKRRESRIPAIVVSGYISDAEAAELSVAGASAIMEKPVKAKELVAELTRLIQLRKTL</sequence>
<dbReference type="EMBL" id="SJPX01000003">
    <property type="protein sequence ID" value="TWU51993.1"/>
    <property type="molecule type" value="Genomic_DNA"/>
</dbReference>
<name>A0A5C6EQD8_9BACT</name>
<dbReference type="PROSITE" id="PS50110">
    <property type="entry name" value="RESPONSE_REGULATORY"/>
    <property type="match status" value="1"/>
</dbReference>
<dbReference type="SMART" id="SM00448">
    <property type="entry name" value="REC"/>
    <property type="match status" value="1"/>
</dbReference>
<evidence type="ECO:0000259" key="3">
    <source>
        <dbReference type="PROSITE" id="PS50110"/>
    </source>
</evidence>
<dbReference type="PANTHER" id="PTHR44591:SF25">
    <property type="entry name" value="CHEMOTAXIS TWO-COMPONENT RESPONSE REGULATOR"/>
    <property type="match status" value="1"/>
</dbReference>
<dbReference type="PANTHER" id="PTHR44591">
    <property type="entry name" value="STRESS RESPONSE REGULATOR PROTEIN 1"/>
    <property type="match status" value="1"/>
</dbReference>
<dbReference type="InterPro" id="IPR011006">
    <property type="entry name" value="CheY-like_superfamily"/>
</dbReference>
<feature type="domain" description="Response regulatory" evidence="3">
    <location>
        <begin position="23"/>
        <end position="137"/>
    </location>
</feature>
<dbReference type="GO" id="GO:0000160">
    <property type="term" value="P:phosphorelay signal transduction system"/>
    <property type="evidence" value="ECO:0007669"/>
    <property type="project" value="InterPro"/>
</dbReference>
<feature type="modified residue" description="4-aspartylphosphate" evidence="2">
    <location>
        <position position="72"/>
    </location>
</feature>